<proteinExistence type="predicted"/>
<feature type="chain" id="PRO_5045886715" evidence="1">
    <location>
        <begin position="19"/>
        <end position="121"/>
    </location>
</feature>
<dbReference type="Proteomes" id="UP001565243">
    <property type="component" value="Unassembled WGS sequence"/>
</dbReference>
<evidence type="ECO:0000313" key="3">
    <source>
        <dbReference type="Proteomes" id="UP001565243"/>
    </source>
</evidence>
<evidence type="ECO:0000313" key="2">
    <source>
        <dbReference type="EMBL" id="MEY8770264.1"/>
    </source>
</evidence>
<organism evidence="2 3">
    <name type="scientific">Erwinia aeris</name>
    <dbReference type="NCBI Taxonomy" id="3239803"/>
    <lineage>
        <taxon>Bacteria</taxon>
        <taxon>Pseudomonadati</taxon>
        <taxon>Pseudomonadota</taxon>
        <taxon>Gammaproteobacteria</taxon>
        <taxon>Enterobacterales</taxon>
        <taxon>Erwiniaceae</taxon>
        <taxon>Erwinia</taxon>
    </lineage>
</organism>
<dbReference type="RefSeq" id="WP_253455727.1">
    <property type="nucleotide sequence ID" value="NZ_JBGFFX010000003.1"/>
</dbReference>
<protein>
    <submittedName>
        <fullName evidence="2">Uncharacterized protein</fullName>
    </submittedName>
</protein>
<sequence length="121" mass="13701">MKKFLGFALFFAACAANAAFVHPMDFDGSEAQKKGVIEYIQAKVKKDYCEGSIDMCQPTTLRMMEKQNLNAFKHLTAAKDRTILNKVISDYCKGSIDMCSYVTLDMMYKQNLKASKESLSW</sequence>
<comment type="caution">
    <text evidence="2">The sequence shown here is derived from an EMBL/GenBank/DDBJ whole genome shotgun (WGS) entry which is preliminary data.</text>
</comment>
<evidence type="ECO:0000256" key="1">
    <source>
        <dbReference type="SAM" id="SignalP"/>
    </source>
</evidence>
<keyword evidence="3" id="KW-1185">Reference proteome</keyword>
<dbReference type="EMBL" id="JBGFFX010000003">
    <property type="protein sequence ID" value="MEY8770264.1"/>
    <property type="molecule type" value="Genomic_DNA"/>
</dbReference>
<accession>A0ABV4E622</accession>
<reference evidence="2 3" key="1">
    <citation type="submission" date="2024-07" db="EMBL/GenBank/DDBJ databases">
        <authorList>
            <person name="Hebao G."/>
        </authorList>
    </citation>
    <scope>NUCLEOTIDE SEQUENCE [LARGE SCALE GENOMIC DNA]</scope>
    <source>
        <strain evidence="2 3">ACCC 02193</strain>
    </source>
</reference>
<name>A0ABV4E622_9GAMM</name>
<feature type="signal peptide" evidence="1">
    <location>
        <begin position="1"/>
        <end position="18"/>
    </location>
</feature>
<keyword evidence="1" id="KW-0732">Signal</keyword>
<gene>
    <name evidence="2" type="ORF">AB6T85_07475</name>
</gene>